<evidence type="ECO:0000313" key="1">
    <source>
        <dbReference type="EMBL" id="MBC1616430.1"/>
    </source>
</evidence>
<dbReference type="RefSeq" id="WP_185434410.1">
    <property type="nucleotide sequence ID" value="NZ_JAARSH010000005.1"/>
</dbReference>
<evidence type="ECO:0000313" key="2">
    <source>
        <dbReference type="Proteomes" id="UP000574104"/>
    </source>
</evidence>
<accession>A0A842AJ80</accession>
<organism evidence="1 2">
    <name type="scientific">Listeria booriae</name>
    <dbReference type="NCBI Taxonomy" id="1552123"/>
    <lineage>
        <taxon>Bacteria</taxon>
        <taxon>Bacillati</taxon>
        <taxon>Bacillota</taxon>
        <taxon>Bacilli</taxon>
        <taxon>Bacillales</taxon>
        <taxon>Listeriaceae</taxon>
        <taxon>Listeria</taxon>
    </lineage>
</organism>
<dbReference type="AlphaFoldDB" id="A0A842AJ80"/>
<reference evidence="1 2" key="1">
    <citation type="submission" date="2020-03" db="EMBL/GenBank/DDBJ databases">
        <title>Soil Listeria distribution.</title>
        <authorList>
            <person name="Liao J."/>
            <person name="Wiedmann M."/>
        </authorList>
    </citation>
    <scope>NUCLEOTIDE SEQUENCE [LARGE SCALE GENOMIC DNA]</scope>
    <source>
        <strain evidence="1 2">FSL L7-1299</strain>
    </source>
</reference>
<dbReference type="Proteomes" id="UP000574104">
    <property type="component" value="Unassembled WGS sequence"/>
</dbReference>
<proteinExistence type="predicted"/>
<gene>
    <name evidence="1" type="ORF">HB904_09535</name>
</gene>
<name>A0A842AJ80_9LIST</name>
<comment type="caution">
    <text evidence="1">The sequence shown here is derived from an EMBL/GenBank/DDBJ whole genome shotgun (WGS) entry which is preliminary data.</text>
</comment>
<sequence>MAVKTFNYTNDAYIEAIDTRSELGALVGSAGNGFFGTISQVGTTNSYTVKSGAVVFVGGLCVRVLSDETFDLTSLKYIVVETSYTAITDAYTCILKAVNTLDTATVGTVKKHMAIYQKGVGTMNEGQGLTDVLKKARRADCFWSGGMYMDEGHRLTFPNLETNDYQMLYLVFSHYTVGTGADNWGWLVYPVPVDFIVNHPGEGHTVTISVEDTTKVMYKYIYIGLNAVSGNSNNVRVLDGINFRSKCLREIWGVS</sequence>
<dbReference type="EMBL" id="JAARSH010000005">
    <property type="protein sequence ID" value="MBC1616430.1"/>
    <property type="molecule type" value="Genomic_DNA"/>
</dbReference>
<protein>
    <submittedName>
        <fullName evidence="1">Uncharacterized protein</fullName>
    </submittedName>
</protein>